<dbReference type="AlphaFoldDB" id="A0AAV9GVA4"/>
<dbReference type="PANTHER" id="PTHR34223">
    <property type="entry name" value="OS11G0201299 PROTEIN"/>
    <property type="match status" value="1"/>
</dbReference>
<dbReference type="SUPFAM" id="SSF81383">
    <property type="entry name" value="F-box domain"/>
    <property type="match status" value="1"/>
</dbReference>
<reference evidence="2" key="1">
    <citation type="journal article" date="2023" name="Mol. Phylogenet. Evol.">
        <title>Genome-scale phylogeny and comparative genomics of the fungal order Sordariales.</title>
        <authorList>
            <person name="Hensen N."/>
            <person name="Bonometti L."/>
            <person name="Westerberg I."/>
            <person name="Brannstrom I.O."/>
            <person name="Guillou S."/>
            <person name="Cros-Aarteil S."/>
            <person name="Calhoun S."/>
            <person name="Haridas S."/>
            <person name="Kuo A."/>
            <person name="Mondo S."/>
            <person name="Pangilinan J."/>
            <person name="Riley R."/>
            <person name="LaButti K."/>
            <person name="Andreopoulos B."/>
            <person name="Lipzen A."/>
            <person name="Chen C."/>
            <person name="Yan M."/>
            <person name="Daum C."/>
            <person name="Ng V."/>
            <person name="Clum A."/>
            <person name="Steindorff A."/>
            <person name="Ohm R.A."/>
            <person name="Martin F."/>
            <person name="Silar P."/>
            <person name="Natvig D.O."/>
            <person name="Lalanne C."/>
            <person name="Gautier V."/>
            <person name="Ament-Velasquez S.L."/>
            <person name="Kruys A."/>
            <person name="Hutchinson M.I."/>
            <person name="Powell A.J."/>
            <person name="Barry K."/>
            <person name="Miller A.N."/>
            <person name="Grigoriev I.V."/>
            <person name="Debuchy R."/>
            <person name="Gladieux P."/>
            <person name="Hiltunen Thoren M."/>
            <person name="Johannesson H."/>
        </authorList>
    </citation>
    <scope>NUCLEOTIDE SEQUENCE</scope>
    <source>
        <strain evidence="2">PSN243</strain>
    </source>
</reference>
<reference evidence="2" key="2">
    <citation type="submission" date="2023-05" db="EMBL/GenBank/DDBJ databases">
        <authorList>
            <consortium name="Lawrence Berkeley National Laboratory"/>
            <person name="Steindorff A."/>
            <person name="Hensen N."/>
            <person name="Bonometti L."/>
            <person name="Westerberg I."/>
            <person name="Brannstrom I.O."/>
            <person name="Guillou S."/>
            <person name="Cros-Aarteil S."/>
            <person name="Calhoun S."/>
            <person name="Haridas S."/>
            <person name="Kuo A."/>
            <person name="Mondo S."/>
            <person name="Pangilinan J."/>
            <person name="Riley R."/>
            <person name="Labutti K."/>
            <person name="Andreopoulos B."/>
            <person name="Lipzen A."/>
            <person name="Chen C."/>
            <person name="Yanf M."/>
            <person name="Daum C."/>
            <person name="Ng V."/>
            <person name="Clum A."/>
            <person name="Ohm R."/>
            <person name="Martin F."/>
            <person name="Silar P."/>
            <person name="Natvig D."/>
            <person name="Lalanne C."/>
            <person name="Gautier V."/>
            <person name="Ament-Velasquez S.L."/>
            <person name="Kruys A."/>
            <person name="Hutchinson M.I."/>
            <person name="Powell A.J."/>
            <person name="Barry K."/>
            <person name="Miller A.N."/>
            <person name="Grigoriev I.V."/>
            <person name="Debuchy R."/>
            <person name="Gladieux P."/>
            <person name="Thoren M.H."/>
            <person name="Johannesson H."/>
        </authorList>
    </citation>
    <scope>NUCLEOTIDE SEQUENCE</scope>
    <source>
        <strain evidence="2">PSN243</strain>
    </source>
</reference>
<protein>
    <recommendedName>
        <fullName evidence="1">F-box domain-containing protein</fullName>
    </recommendedName>
</protein>
<dbReference type="InterPro" id="IPR001810">
    <property type="entry name" value="F-box_dom"/>
</dbReference>
<dbReference type="SUPFAM" id="SSF52047">
    <property type="entry name" value="RNI-like"/>
    <property type="match status" value="1"/>
</dbReference>
<dbReference type="Gene3D" id="3.80.10.10">
    <property type="entry name" value="Ribonuclease Inhibitor"/>
    <property type="match status" value="1"/>
</dbReference>
<dbReference type="InterPro" id="IPR036047">
    <property type="entry name" value="F-box-like_dom_sf"/>
</dbReference>
<keyword evidence="3" id="KW-1185">Reference proteome</keyword>
<dbReference type="InterPro" id="IPR053197">
    <property type="entry name" value="F-box_SCFL_complex_component"/>
</dbReference>
<evidence type="ECO:0000313" key="2">
    <source>
        <dbReference type="EMBL" id="KAK4450501.1"/>
    </source>
</evidence>
<gene>
    <name evidence="2" type="ORF">QBC34DRAFT_461027</name>
</gene>
<proteinExistence type="predicted"/>
<evidence type="ECO:0000313" key="3">
    <source>
        <dbReference type="Proteomes" id="UP001321760"/>
    </source>
</evidence>
<accession>A0AAV9GVA4</accession>
<dbReference type="Pfam" id="PF12937">
    <property type="entry name" value="F-box-like"/>
    <property type="match status" value="1"/>
</dbReference>
<sequence length="458" mass="51430">MTRISSCPVEILHNILTFLPAPDLKAVCLTNSHLRAVAQPVLYTSISIELPSIKKGIPTISYLISTLLRRRDLAAHVSTLKLNGNHLGMHFSYSNPHLPQFFAYIKTLHLHYHNVWISFLQKGWADPFMALLLAQLPNLQSLHLDSDSIKELQVTGELLKVALCDNNTDLPTFPHLRTVSFRPSHTIPGKPLTYHTPPNNPTALPLFYLPSLQTLHARIDPPRKLIWPAPSPPTCTHLTTLHLEHIREGGPLGSILSATKNLRTLRWDIWYDAAARDSPELRSERVSSPIINLDRIGSNLFRVSKTLEKLTITAECEADDLGLYRGVSTRGSLKKLRGMKRLVEVEVPLVLLVGIAASPGVRMEMGLPECVERVVVTDDLEVLEEFGWTDGMVFGMVEAWMGEWRVSTPRLKGVKFWLREMSEGFGPLLRERLAEVFAREGVELEIVKENVDGGLGEW</sequence>
<comment type="caution">
    <text evidence="2">The sequence shown here is derived from an EMBL/GenBank/DDBJ whole genome shotgun (WGS) entry which is preliminary data.</text>
</comment>
<name>A0AAV9GVA4_9PEZI</name>
<feature type="domain" description="F-box" evidence="1">
    <location>
        <begin position="1"/>
        <end position="46"/>
    </location>
</feature>
<dbReference type="PROSITE" id="PS50181">
    <property type="entry name" value="FBOX"/>
    <property type="match status" value="1"/>
</dbReference>
<dbReference type="Proteomes" id="UP001321760">
    <property type="component" value="Unassembled WGS sequence"/>
</dbReference>
<evidence type="ECO:0000259" key="1">
    <source>
        <dbReference type="PROSITE" id="PS50181"/>
    </source>
</evidence>
<organism evidence="2 3">
    <name type="scientific">Podospora aff. communis PSN243</name>
    <dbReference type="NCBI Taxonomy" id="3040156"/>
    <lineage>
        <taxon>Eukaryota</taxon>
        <taxon>Fungi</taxon>
        <taxon>Dikarya</taxon>
        <taxon>Ascomycota</taxon>
        <taxon>Pezizomycotina</taxon>
        <taxon>Sordariomycetes</taxon>
        <taxon>Sordariomycetidae</taxon>
        <taxon>Sordariales</taxon>
        <taxon>Podosporaceae</taxon>
        <taxon>Podospora</taxon>
    </lineage>
</organism>
<dbReference type="EMBL" id="MU865932">
    <property type="protein sequence ID" value="KAK4450501.1"/>
    <property type="molecule type" value="Genomic_DNA"/>
</dbReference>
<dbReference type="InterPro" id="IPR032675">
    <property type="entry name" value="LRR_dom_sf"/>
</dbReference>